<dbReference type="Proteomes" id="UP001500359">
    <property type="component" value="Unassembled WGS sequence"/>
</dbReference>
<name>A0ABP3X3U1_9ALTE</name>
<dbReference type="RefSeq" id="WP_343861631.1">
    <property type="nucleotide sequence ID" value="NZ_BAAAFD010000010.1"/>
</dbReference>
<dbReference type="EMBL" id="BAAAFD010000010">
    <property type="protein sequence ID" value="GAA0859080.1"/>
    <property type="molecule type" value="Genomic_DNA"/>
</dbReference>
<sequence>MGTLFLSKAPFHGDVDGNEEHADSFQFNGEFGVIYANGNTSGTTLTGKINAKQDLKQWHNRYAARVLYQQSEQELENETQLTATAQRVLVSMQSDYKLANPAHRLFMFGEYDDDRFNAYEYQASIAVGWTEELWADEQSELTYSVGPGYARSIAKPATNARSQTGLILRAAMEYETKLNDFATFRQYVSAETDDEFSRSISETSVDARINGSLKMKLSFNMTHNRSPQVIDEELDTQTAVTLVYQFF</sequence>
<keyword evidence="2" id="KW-1185">Reference proteome</keyword>
<protein>
    <recommendedName>
        <fullName evidence="3">DUF481 domain-containing protein</fullName>
    </recommendedName>
</protein>
<organism evidence="1 2">
    <name type="scientific">Aliiglaciecola litoralis</name>
    <dbReference type="NCBI Taxonomy" id="582857"/>
    <lineage>
        <taxon>Bacteria</taxon>
        <taxon>Pseudomonadati</taxon>
        <taxon>Pseudomonadota</taxon>
        <taxon>Gammaproteobacteria</taxon>
        <taxon>Alteromonadales</taxon>
        <taxon>Alteromonadaceae</taxon>
        <taxon>Aliiglaciecola</taxon>
    </lineage>
</organism>
<proteinExistence type="predicted"/>
<evidence type="ECO:0000313" key="1">
    <source>
        <dbReference type="EMBL" id="GAA0859080.1"/>
    </source>
</evidence>
<reference evidence="2" key="1">
    <citation type="journal article" date="2019" name="Int. J. Syst. Evol. Microbiol.">
        <title>The Global Catalogue of Microorganisms (GCM) 10K type strain sequencing project: providing services to taxonomists for standard genome sequencing and annotation.</title>
        <authorList>
            <consortium name="The Broad Institute Genomics Platform"/>
            <consortium name="The Broad Institute Genome Sequencing Center for Infectious Disease"/>
            <person name="Wu L."/>
            <person name="Ma J."/>
        </authorList>
    </citation>
    <scope>NUCLEOTIDE SEQUENCE [LARGE SCALE GENOMIC DNA]</scope>
    <source>
        <strain evidence="2">JCM 15896</strain>
    </source>
</reference>
<dbReference type="Pfam" id="PF04338">
    <property type="entry name" value="DUF481"/>
    <property type="match status" value="1"/>
</dbReference>
<gene>
    <name evidence="1" type="ORF">GCM10009114_31180</name>
</gene>
<evidence type="ECO:0008006" key="3">
    <source>
        <dbReference type="Google" id="ProtNLM"/>
    </source>
</evidence>
<evidence type="ECO:0000313" key="2">
    <source>
        <dbReference type="Proteomes" id="UP001500359"/>
    </source>
</evidence>
<accession>A0ABP3X3U1</accession>
<comment type="caution">
    <text evidence="1">The sequence shown here is derived from an EMBL/GenBank/DDBJ whole genome shotgun (WGS) entry which is preliminary data.</text>
</comment>
<dbReference type="InterPro" id="IPR007433">
    <property type="entry name" value="DUF481"/>
</dbReference>